<accession>A0A1E3A6S0</accession>
<dbReference type="Gene3D" id="2.170.130.30">
    <property type="match status" value="1"/>
</dbReference>
<protein>
    <recommendedName>
        <fullName evidence="1">Transcobalamin-like C-terminal domain-containing protein</fullName>
    </recommendedName>
</protein>
<evidence type="ECO:0000313" key="3">
    <source>
        <dbReference type="Proteomes" id="UP000094067"/>
    </source>
</evidence>
<name>A0A1E3A6S0_9FIRM</name>
<dbReference type="Pfam" id="PF14478">
    <property type="entry name" value="DUF4430"/>
    <property type="match status" value="1"/>
</dbReference>
<evidence type="ECO:0000313" key="2">
    <source>
        <dbReference type="EMBL" id="ODM04453.1"/>
    </source>
</evidence>
<dbReference type="InterPro" id="IPR027954">
    <property type="entry name" value="Transcobalamin-like_C"/>
</dbReference>
<dbReference type="AlphaFoldDB" id="A0A1E3A6S0"/>
<gene>
    <name evidence="2" type="ORF">BEI61_05260</name>
</gene>
<dbReference type="EMBL" id="MCGH01000003">
    <property type="protein sequence ID" value="ODM04453.1"/>
    <property type="molecule type" value="Genomic_DNA"/>
</dbReference>
<comment type="caution">
    <text evidence="2">The sequence shown here is derived from an EMBL/GenBank/DDBJ whole genome shotgun (WGS) entry which is preliminary data.</text>
</comment>
<evidence type="ECO:0000259" key="1">
    <source>
        <dbReference type="Pfam" id="PF14478"/>
    </source>
</evidence>
<dbReference type="RefSeq" id="WP_069154591.1">
    <property type="nucleotide sequence ID" value="NZ_DBGDOY010000005.1"/>
</dbReference>
<dbReference type="Proteomes" id="UP000094067">
    <property type="component" value="Unassembled WGS sequence"/>
</dbReference>
<reference evidence="2 3" key="1">
    <citation type="submission" date="2016-07" db="EMBL/GenBank/DDBJ databases">
        <title>Characterization of isolates of Eisenbergiella tayi derived from blood cultures, using whole genome sequencing.</title>
        <authorList>
            <person name="Burdz T."/>
            <person name="Wiebe D."/>
            <person name="Huynh C."/>
            <person name="Bernard K."/>
        </authorList>
    </citation>
    <scope>NUCLEOTIDE SEQUENCE [LARGE SCALE GENOMIC DNA]</scope>
    <source>
        <strain evidence="2 3">NML 110608</strain>
    </source>
</reference>
<feature type="domain" description="Transcobalamin-like C-terminal" evidence="1">
    <location>
        <begin position="64"/>
        <end position="127"/>
    </location>
</feature>
<proteinExistence type="predicted"/>
<organism evidence="2 3">
    <name type="scientific">Eisenbergiella tayi</name>
    <dbReference type="NCBI Taxonomy" id="1432052"/>
    <lineage>
        <taxon>Bacteria</taxon>
        <taxon>Bacillati</taxon>
        <taxon>Bacillota</taxon>
        <taxon>Clostridia</taxon>
        <taxon>Lachnospirales</taxon>
        <taxon>Lachnospiraceae</taxon>
        <taxon>Eisenbergiella</taxon>
    </lineage>
</organism>
<sequence length="131" mass="14367">MKGKKGTIIAAVLLILVCVGAGALYLRFRPSANVGSKNITVTVIHADSTEKEFRYQTDAEYLGKVLEDEQLVEGDQGQYGLFITVADGEQADDSKQQWWCLTKGGEMVNTSADQTPIADGDRYELTLKEGY</sequence>